<feature type="compositionally biased region" description="Polar residues" evidence="1">
    <location>
        <begin position="136"/>
        <end position="145"/>
    </location>
</feature>
<gene>
    <name evidence="2" type="ORF">HK100_009665</name>
</gene>
<evidence type="ECO:0000313" key="3">
    <source>
        <dbReference type="Proteomes" id="UP001211907"/>
    </source>
</evidence>
<feature type="region of interest" description="Disordered" evidence="1">
    <location>
        <begin position="131"/>
        <end position="160"/>
    </location>
</feature>
<dbReference type="AlphaFoldDB" id="A0AAD5XF13"/>
<feature type="non-terminal residue" evidence="2">
    <location>
        <position position="1"/>
    </location>
</feature>
<accession>A0AAD5XF13</accession>
<evidence type="ECO:0000256" key="1">
    <source>
        <dbReference type="SAM" id="MobiDB-lite"/>
    </source>
</evidence>
<protein>
    <submittedName>
        <fullName evidence="2">Uncharacterized protein</fullName>
    </submittedName>
</protein>
<dbReference type="EMBL" id="JADGJH010000503">
    <property type="protein sequence ID" value="KAJ3127604.1"/>
    <property type="molecule type" value="Genomic_DNA"/>
</dbReference>
<sequence length="257" mass="27885">MQQRITVTASTDLASLLQDGSVYQQLDNVATWSFACVNENSNSSEANYGNSTGVIILNSPNLASAAARLHVCLPTICALLFGGGGASRAGKSISGAQMSLAPAFLLGGPSDQYKQSSASLNTIHFTNLDDPEPTQYFPQQSSEFNNESKKRNGQSNQQEYGKVSVKQTANIFTSASLRSQNNLDLANKIAISQFFIEILVDLWLSQNDYIDVARNGGKYIIPTAIQLQCIKILVGHISGLDLKNIFVQQQQNMHGYN</sequence>
<evidence type="ECO:0000313" key="2">
    <source>
        <dbReference type="EMBL" id="KAJ3127604.1"/>
    </source>
</evidence>
<proteinExistence type="predicted"/>
<comment type="caution">
    <text evidence="2">The sequence shown here is derived from an EMBL/GenBank/DDBJ whole genome shotgun (WGS) entry which is preliminary data.</text>
</comment>
<dbReference type="Proteomes" id="UP001211907">
    <property type="component" value="Unassembled WGS sequence"/>
</dbReference>
<organism evidence="2 3">
    <name type="scientific">Physocladia obscura</name>
    <dbReference type="NCBI Taxonomy" id="109957"/>
    <lineage>
        <taxon>Eukaryota</taxon>
        <taxon>Fungi</taxon>
        <taxon>Fungi incertae sedis</taxon>
        <taxon>Chytridiomycota</taxon>
        <taxon>Chytridiomycota incertae sedis</taxon>
        <taxon>Chytridiomycetes</taxon>
        <taxon>Chytridiales</taxon>
        <taxon>Chytriomycetaceae</taxon>
        <taxon>Physocladia</taxon>
    </lineage>
</organism>
<name>A0AAD5XF13_9FUNG</name>
<reference evidence="2" key="1">
    <citation type="submission" date="2020-05" db="EMBL/GenBank/DDBJ databases">
        <title>Phylogenomic resolution of chytrid fungi.</title>
        <authorList>
            <person name="Stajich J.E."/>
            <person name="Amses K."/>
            <person name="Simmons R."/>
            <person name="Seto K."/>
            <person name="Myers J."/>
            <person name="Bonds A."/>
            <person name="Quandt C.A."/>
            <person name="Barry K."/>
            <person name="Liu P."/>
            <person name="Grigoriev I."/>
            <person name="Longcore J.E."/>
            <person name="James T.Y."/>
        </authorList>
    </citation>
    <scope>NUCLEOTIDE SEQUENCE</scope>
    <source>
        <strain evidence="2">JEL0513</strain>
    </source>
</reference>
<keyword evidence="3" id="KW-1185">Reference proteome</keyword>